<evidence type="ECO:0000256" key="1">
    <source>
        <dbReference type="SAM" id="MobiDB-lite"/>
    </source>
</evidence>
<feature type="compositionally biased region" description="Polar residues" evidence="1">
    <location>
        <begin position="111"/>
        <end position="122"/>
    </location>
</feature>
<dbReference type="PANTHER" id="PTHR30203:SF29">
    <property type="entry name" value="PROTEIN CYAE"/>
    <property type="match status" value="1"/>
</dbReference>
<organism evidence="3">
    <name type="scientific">Magnetospirillum gryphiswaldense</name>
    <dbReference type="NCBI Taxonomy" id="55518"/>
    <lineage>
        <taxon>Bacteria</taxon>
        <taxon>Pseudomonadati</taxon>
        <taxon>Pseudomonadota</taxon>
        <taxon>Alphaproteobacteria</taxon>
        <taxon>Rhodospirillales</taxon>
        <taxon>Rhodospirillaceae</taxon>
        <taxon>Magnetospirillum</taxon>
    </lineage>
</organism>
<feature type="chain" id="PRO_5002672826" evidence="2">
    <location>
        <begin position="25"/>
        <end position="491"/>
    </location>
</feature>
<reference evidence="3" key="1">
    <citation type="journal article" date="2007" name="J. Bacteriol.">
        <title>Comparative genome analysis of four magnetotactic bacteria reveals a complex set of group-specific genes implicated in magnetosome biomineralization and function.</title>
        <authorList>
            <person name="Richter M."/>
            <person name="Kube M."/>
            <person name="Bazylinski D.A."/>
            <person name="Lombardot T."/>
            <person name="Gloeckner F.O."/>
            <person name="Reinhardt R."/>
            <person name="Schueler D."/>
        </authorList>
    </citation>
    <scope>NUCLEOTIDE SEQUENCE</scope>
    <source>
        <strain evidence="3">MSR-1</strain>
    </source>
</reference>
<accession>A4TX46</accession>
<dbReference type="AlphaFoldDB" id="A4TX46"/>
<dbReference type="GO" id="GO:0015562">
    <property type="term" value="F:efflux transmembrane transporter activity"/>
    <property type="evidence" value="ECO:0007669"/>
    <property type="project" value="InterPro"/>
</dbReference>
<keyword evidence="2" id="KW-0732">Signal</keyword>
<feature type="signal peptide" evidence="2">
    <location>
        <begin position="1"/>
        <end position="24"/>
    </location>
</feature>
<proteinExistence type="predicted"/>
<sequence length="491" mass="53695">MSMRKTLKTGLVVATVAVSLSACALEPEALGEIRADLKRHAETLPQETLSQPLTVDDAIALAVAHNLDSRVKLLEEVLAQGKADLSIFALLPEMAAKGGLSRRGPRKATTSKDLSAGTTGNYSTSDDVISRTGDLTATWNLMDFGIAMLRADQESDRITLAQEKRRRALHLLIQDVQAAYWKAVINEYAERKYNALELRLIRSVKDAEEAERSQVGDPMQMLAHQRAIVDTMRQIAEMQRQTATARADLAGLMGVQSHTAFQLAELKEGGTLVVDPPAADVEALQQVALDNRPELRVEEAQFRIDVQEIYTELLKSLPGIGPFIGGHYDANSYLKYNAWADAGVQVAWNLVDVLSAPKRIGQAQNVAEVTRARRLALGMAVVTQVRVADIQYRHAMKEFRLTEQMAGIDRRITSLAGKSRSAGSGSAMEEIKAEAAGMLSTLRRFILYSDLQAAKARLNAAMGLDPQPPMPETRPTAALEVSPRVVAHLTR</sequence>
<evidence type="ECO:0000256" key="2">
    <source>
        <dbReference type="SAM" id="SignalP"/>
    </source>
</evidence>
<name>A4TX46_9PROT</name>
<dbReference type="PANTHER" id="PTHR30203">
    <property type="entry name" value="OUTER MEMBRANE CATION EFFLUX PROTEIN"/>
    <property type="match status" value="1"/>
</dbReference>
<dbReference type="Gene3D" id="1.20.1600.10">
    <property type="entry name" value="Outer membrane efflux proteins (OEP)"/>
    <property type="match status" value="1"/>
</dbReference>
<dbReference type="EMBL" id="CU459003">
    <property type="protein sequence ID" value="CAM75203.1"/>
    <property type="molecule type" value="Genomic_DNA"/>
</dbReference>
<evidence type="ECO:0000313" key="3">
    <source>
        <dbReference type="EMBL" id="CAM75203.1"/>
    </source>
</evidence>
<protein>
    <submittedName>
        <fullName evidence="3">Outer membrane efflux protein</fullName>
    </submittedName>
</protein>
<dbReference type="InterPro" id="IPR010131">
    <property type="entry name" value="MdtP/NodT-like"/>
</dbReference>
<dbReference type="SUPFAM" id="SSF56954">
    <property type="entry name" value="Outer membrane efflux proteins (OEP)"/>
    <property type="match status" value="1"/>
</dbReference>
<feature type="region of interest" description="Disordered" evidence="1">
    <location>
        <begin position="99"/>
        <end position="122"/>
    </location>
</feature>
<gene>
    <name evidence="3" type="ORF">MGR_3685</name>
</gene>
<dbReference type="PROSITE" id="PS51257">
    <property type="entry name" value="PROKAR_LIPOPROTEIN"/>
    <property type="match status" value="1"/>
</dbReference>